<organism evidence="1">
    <name type="scientific">Utricularia reniformis</name>
    <dbReference type="NCBI Taxonomy" id="192314"/>
    <lineage>
        <taxon>Eukaryota</taxon>
        <taxon>Viridiplantae</taxon>
        <taxon>Streptophyta</taxon>
        <taxon>Embryophyta</taxon>
        <taxon>Tracheophyta</taxon>
        <taxon>Spermatophyta</taxon>
        <taxon>Magnoliopsida</taxon>
        <taxon>eudicotyledons</taxon>
        <taxon>Gunneridae</taxon>
        <taxon>Pentapetalae</taxon>
        <taxon>asterids</taxon>
        <taxon>lamiids</taxon>
        <taxon>Lamiales</taxon>
        <taxon>Lentibulariaceae</taxon>
        <taxon>Utricularia</taxon>
    </lineage>
</organism>
<protein>
    <submittedName>
        <fullName evidence="1">Uncharacterized protein</fullName>
    </submittedName>
</protein>
<name>A0A1Y0B327_9LAMI</name>
<reference evidence="1" key="1">
    <citation type="submission" date="2017-03" db="EMBL/GenBank/DDBJ databases">
        <title>The mitochondrial genome of the carnivorous plant Utricularia reniformis (Lentibulariaceae): structure, comparative analysis and evolutionary landmarks.</title>
        <authorList>
            <person name="Silva S.R."/>
            <person name="Alvarenga D.O."/>
            <person name="Michael T.P."/>
            <person name="Miranda V.F.O."/>
            <person name="Varani A.M."/>
        </authorList>
    </citation>
    <scope>NUCLEOTIDE SEQUENCE</scope>
</reference>
<evidence type="ECO:0000313" key="1">
    <source>
        <dbReference type="EMBL" id="ART31749.1"/>
    </source>
</evidence>
<gene>
    <name evidence="1" type="ORF">AEK19_MT1562</name>
</gene>
<dbReference type="EMBL" id="KY774314">
    <property type="protein sequence ID" value="ART31749.1"/>
    <property type="molecule type" value="Genomic_DNA"/>
</dbReference>
<sequence>MALRSATMRVVLERSLLRSHMGEVPWAWIIIMIREPAVNAERLWLT</sequence>
<keyword evidence="1" id="KW-0496">Mitochondrion</keyword>
<geneLocation type="mitochondrion" evidence="1"/>
<dbReference type="AlphaFoldDB" id="A0A1Y0B327"/>
<accession>A0A1Y0B327</accession>
<proteinExistence type="predicted"/>